<accession>A0A917T782</accession>
<feature type="region of interest" description="Disordered" evidence="1">
    <location>
        <begin position="1"/>
        <end position="28"/>
    </location>
</feature>
<keyword evidence="4" id="KW-1185">Reference proteome</keyword>
<dbReference type="AlphaFoldDB" id="A0A917T782"/>
<gene>
    <name evidence="3" type="ORF">GCM10007977_011180</name>
</gene>
<sequence>MQHAERDQPEDHGRQRGPQRDGERGARRRHEQEASLHAVLTALLLTLAVEVPLYTVALAGTRLAGWRRAAALGLVVNLLTHPVLWWFLAPRPSAVRFWAAEAAVALVEAAVLAVAIRRDRLLLLVVSVGANACSVLTGLLLL</sequence>
<evidence type="ECO:0000313" key="3">
    <source>
        <dbReference type="EMBL" id="GGM11815.1"/>
    </source>
</evidence>
<keyword evidence="2" id="KW-0812">Transmembrane</keyword>
<dbReference type="EMBL" id="BMPI01000004">
    <property type="protein sequence ID" value="GGM11815.1"/>
    <property type="molecule type" value="Genomic_DNA"/>
</dbReference>
<dbReference type="Proteomes" id="UP000642070">
    <property type="component" value="Unassembled WGS sequence"/>
</dbReference>
<feature type="transmembrane region" description="Helical" evidence="2">
    <location>
        <begin position="121"/>
        <end position="141"/>
    </location>
</feature>
<organism evidence="3 4">
    <name type="scientific">Dactylosporangium sucinum</name>
    <dbReference type="NCBI Taxonomy" id="1424081"/>
    <lineage>
        <taxon>Bacteria</taxon>
        <taxon>Bacillati</taxon>
        <taxon>Actinomycetota</taxon>
        <taxon>Actinomycetes</taxon>
        <taxon>Micromonosporales</taxon>
        <taxon>Micromonosporaceae</taxon>
        <taxon>Dactylosporangium</taxon>
    </lineage>
</organism>
<protein>
    <submittedName>
        <fullName evidence="3">Uncharacterized protein</fullName>
    </submittedName>
</protein>
<feature type="transmembrane region" description="Helical" evidence="2">
    <location>
        <begin position="95"/>
        <end position="114"/>
    </location>
</feature>
<feature type="transmembrane region" description="Helical" evidence="2">
    <location>
        <begin position="34"/>
        <end position="57"/>
    </location>
</feature>
<keyword evidence="2" id="KW-1133">Transmembrane helix</keyword>
<name>A0A917T782_9ACTN</name>
<reference evidence="3" key="2">
    <citation type="submission" date="2020-09" db="EMBL/GenBank/DDBJ databases">
        <authorList>
            <person name="Sun Q."/>
            <person name="Ohkuma M."/>
        </authorList>
    </citation>
    <scope>NUCLEOTIDE SEQUENCE</scope>
    <source>
        <strain evidence="3">JCM 19831</strain>
    </source>
</reference>
<keyword evidence="2" id="KW-0472">Membrane</keyword>
<comment type="caution">
    <text evidence="3">The sequence shown here is derived from an EMBL/GenBank/DDBJ whole genome shotgun (WGS) entry which is preliminary data.</text>
</comment>
<evidence type="ECO:0000256" key="1">
    <source>
        <dbReference type="SAM" id="MobiDB-lite"/>
    </source>
</evidence>
<evidence type="ECO:0000313" key="4">
    <source>
        <dbReference type="Proteomes" id="UP000642070"/>
    </source>
</evidence>
<evidence type="ECO:0000256" key="2">
    <source>
        <dbReference type="SAM" id="Phobius"/>
    </source>
</evidence>
<feature type="transmembrane region" description="Helical" evidence="2">
    <location>
        <begin position="69"/>
        <end position="89"/>
    </location>
</feature>
<proteinExistence type="predicted"/>
<reference evidence="3" key="1">
    <citation type="journal article" date="2014" name="Int. J. Syst. Evol. Microbiol.">
        <title>Complete genome sequence of Corynebacterium casei LMG S-19264T (=DSM 44701T), isolated from a smear-ripened cheese.</title>
        <authorList>
            <consortium name="US DOE Joint Genome Institute (JGI-PGF)"/>
            <person name="Walter F."/>
            <person name="Albersmeier A."/>
            <person name="Kalinowski J."/>
            <person name="Ruckert C."/>
        </authorList>
    </citation>
    <scope>NUCLEOTIDE SEQUENCE</scope>
    <source>
        <strain evidence="3">JCM 19831</strain>
    </source>
</reference>